<sequence>MRCFHFSYCEKKDEGPKTPTKSLSLQSFTSIFTDRRSWTGCNSQIMSDASTESVGRPNLPGFSQRPTNLRVFTFAELKSATNGFSRSAKIGEGGFGCVFMGSIKSPQDPSQKLHVAVKQLGSRGLQGHKEWVTEVNVLGVVEHPNLVKLVGYCAEDDERGIQRLLVYEYMPNGSVEDHLSARTQAPLSWTMRLKVAQDAARGLAYLHEEMGFQIIFRDFKSSNILLDDQWNAKLSDFGLARLGPQEGLTHVSTAVVGTMGYAAPEYIQTGRLRSQSDVWSYGVFLYELITGRRPLDRNRPKNEQKLLEWVKPFLDSRKFRLIVDSRLQGKYSLRTAQKLSIIANKCLCKNPKSRPKMSEVLEMVNQLIGAGSEGTSPRPPPKDPVLVARSVEPIEPEKVFVGSTEEKKTSEDMPSKGKRRSIAIKFGDSVWLSRIWPSKLLKT</sequence>
<organism evidence="1 2">
    <name type="scientific">Arctium lappa</name>
    <name type="common">Greater burdock</name>
    <name type="synonym">Lappa major</name>
    <dbReference type="NCBI Taxonomy" id="4217"/>
    <lineage>
        <taxon>Eukaryota</taxon>
        <taxon>Viridiplantae</taxon>
        <taxon>Streptophyta</taxon>
        <taxon>Embryophyta</taxon>
        <taxon>Tracheophyta</taxon>
        <taxon>Spermatophyta</taxon>
        <taxon>Magnoliopsida</taxon>
        <taxon>eudicotyledons</taxon>
        <taxon>Gunneridae</taxon>
        <taxon>Pentapetalae</taxon>
        <taxon>asterids</taxon>
        <taxon>campanulids</taxon>
        <taxon>Asterales</taxon>
        <taxon>Asteraceae</taxon>
        <taxon>Carduoideae</taxon>
        <taxon>Cardueae</taxon>
        <taxon>Arctiinae</taxon>
        <taxon>Arctium</taxon>
    </lineage>
</organism>
<keyword evidence="2" id="KW-1185">Reference proteome</keyword>
<accession>A0ACB9A911</accession>
<dbReference type="Proteomes" id="UP001055879">
    <property type="component" value="Linkage Group LG08"/>
</dbReference>
<evidence type="ECO:0000313" key="1">
    <source>
        <dbReference type="EMBL" id="KAI3706664.1"/>
    </source>
</evidence>
<protein>
    <submittedName>
        <fullName evidence="1">Uncharacterized protein</fullName>
    </submittedName>
</protein>
<evidence type="ECO:0000313" key="2">
    <source>
        <dbReference type="Proteomes" id="UP001055879"/>
    </source>
</evidence>
<reference evidence="1 2" key="2">
    <citation type="journal article" date="2022" name="Mol. Ecol. Resour.">
        <title>The genomes of chicory, endive, great burdock and yacon provide insights into Asteraceae paleo-polyploidization history and plant inulin production.</title>
        <authorList>
            <person name="Fan W."/>
            <person name="Wang S."/>
            <person name="Wang H."/>
            <person name="Wang A."/>
            <person name="Jiang F."/>
            <person name="Liu H."/>
            <person name="Zhao H."/>
            <person name="Xu D."/>
            <person name="Zhang Y."/>
        </authorList>
    </citation>
    <scope>NUCLEOTIDE SEQUENCE [LARGE SCALE GENOMIC DNA]</scope>
    <source>
        <strain evidence="2">cv. Niubang</strain>
    </source>
</reference>
<gene>
    <name evidence="1" type="ORF">L6452_24559</name>
</gene>
<proteinExistence type="predicted"/>
<dbReference type="EMBL" id="CM042054">
    <property type="protein sequence ID" value="KAI3706664.1"/>
    <property type="molecule type" value="Genomic_DNA"/>
</dbReference>
<name>A0ACB9A911_ARCLA</name>
<comment type="caution">
    <text evidence="1">The sequence shown here is derived from an EMBL/GenBank/DDBJ whole genome shotgun (WGS) entry which is preliminary data.</text>
</comment>
<reference evidence="2" key="1">
    <citation type="journal article" date="2022" name="Mol. Ecol. Resour.">
        <title>The genomes of chicory, endive, great burdock and yacon provide insights into Asteraceae palaeo-polyploidization history and plant inulin production.</title>
        <authorList>
            <person name="Fan W."/>
            <person name="Wang S."/>
            <person name="Wang H."/>
            <person name="Wang A."/>
            <person name="Jiang F."/>
            <person name="Liu H."/>
            <person name="Zhao H."/>
            <person name="Xu D."/>
            <person name="Zhang Y."/>
        </authorList>
    </citation>
    <scope>NUCLEOTIDE SEQUENCE [LARGE SCALE GENOMIC DNA]</scope>
    <source>
        <strain evidence="2">cv. Niubang</strain>
    </source>
</reference>